<dbReference type="Gene3D" id="4.10.60.10">
    <property type="entry name" value="Zinc finger, CCHC-type"/>
    <property type="match status" value="1"/>
</dbReference>
<dbReference type="AlphaFoldDB" id="A0A7J6KYX5"/>
<keyword evidence="1" id="KW-0862">Zinc</keyword>
<accession>A0A7J6KYX5</accession>
<evidence type="ECO:0000313" key="5">
    <source>
        <dbReference type="Proteomes" id="UP000570595"/>
    </source>
</evidence>
<dbReference type="InterPro" id="IPR036875">
    <property type="entry name" value="Znf_CCHC_sf"/>
</dbReference>
<feature type="compositionally biased region" description="Acidic residues" evidence="2">
    <location>
        <begin position="50"/>
        <end position="69"/>
    </location>
</feature>
<reference evidence="4 5" key="1">
    <citation type="submission" date="2020-04" db="EMBL/GenBank/DDBJ databases">
        <title>Perkinsus olseni comparative genomics.</title>
        <authorList>
            <person name="Bogema D.R."/>
        </authorList>
    </citation>
    <scope>NUCLEOTIDE SEQUENCE [LARGE SCALE GENOMIC DNA]</scope>
    <source>
        <strain evidence="4">ATCC PRA-179</strain>
    </source>
</reference>
<evidence type="ECO:0000256" key="1">
    <source>
        <dbReference type="PROSITE-ProRule" id="PRU00047"/>
    </source>
</evidence>
<feature type="region of interest" description="Disordered" evidence="2">
    <location>
        <begin position="426"/>
        <end position="450"/>
    </location>
</feature>
<dbReference type="OrthoDB" id="10486376at2759"/>
<gene>
    <name evidence="4" type="ORF">FOZ61_009588</name>
</gene>
<keyword evidence="1" id="KW-0479">Metal-binding</keyword>
<dbReference type="GO" id="GO:0003676">
    <property type="term" value="F:nucleic acid binding"/>
    <property type="evidence" value="ECO:0007669"/>
    <property type="project" value="InterPro"/>
</dbReference>
<dbReference type="SMART" id="SM00343">
    <property type="entry name" value="ZnF_C2HC"/>
    <property type="match status" value="1"/>
</dbReference>
<dbReference type="Proteomes" id="UP000570595">
    <property type="component" value="Unassembled WGS sequence"/>
</dbReference>
<dbReference type="GO" id="GO:0008270">
    <property type="term" value="F:zinc ion binding"/>
    <property type="evidence" value="ECO:0007669"/>
    <property type="project" value="UniProtKB-KW"/>
</dbReference>
<protein>
    <recommendedName>
        <fullName evidence="3">CCHC-type domain-containing protein</fullName>
    </recommendedName>
</protein>
<sequence length="655" mass="71749">MVPRPSTSSDSYDPADLAVDEPFYDFVAALGDEEATGDGVEKNKGGDVTGGDEEGEEEEERQEEETEQEYGDKSDDHSVQSGGGGDKTKTTPVPSVKSSSSSSTSAIDGSLRSFAIMPSPFTGKEDPVQWLARFDSTLEMLGDRVPAGKRFALLRLNLQGGAYTTVQANVCPTSSTISVADDKKLYQKAKAVLIERYGEDIFKCWHTFIGRKLRPGESPAEYLTDLQRLISSARPSSISLDRTWQNAAACLMFWEGLPSDIPGLPALKSQWKSLWEARGDIVEGCLRLAKSIVVTEPETVAAVSAYQPSGKGKAKGYKGKGRYWKGKGRAGPFHLRGKAIYKNNDQQSSVRCFCCGGRGHLSRQCPSQRGDNNDSNKVIKGMLNENESRYLSVVFTSPRSDDSSSNCRDDSGDVCYGMIDTVTPCLAPDDPDRGNDAQSSHSEELDRIKRDLPLPDEISQPADRLRDGKLHFPVNVDVGVSGLCVVCLDKSISRQFKTHYREYSLRQTYRLLARPTQARPSNAFFTDDGRPLDYGLVESCMRWSKDDQQWQSVECSSPTDSSVGTEFRLVEVGAGGLLLYEVMATPSKPGYIMAHFAEGGLDIVRNNEGFPHMQLSRLEFPDPLNPTGASILIDVEPEQETLAKLHSEAFSGGGT</sequence>
<dbReference type="EMBL" id="JABAHT010000709">
    <property type="protein sequence ID" value="KAF4652565.1"/>
    <property type="molecule type" value="Genomic_DNA"/>
</dbReference>
<feature type="compositionally biased region" description="Basic and acidic residues" evidence="2">
    <location>
        <begin position="430"/>
        <end position="450"/>
    </location>
</feature>
<comment type="caution">
    <text evidence="4">The sequence shown here is derived from an EMBL/GenBank/DDBJ whole genome shotgun (WGS) entry which is preliminary data.</text>
</comment>
<evidence type="ECO:0000256" key="2">
    <source>
        <dbReference type="SAM" id="MobiDB-lite"/>
    </source>
</evidence>
<evidence type="ECO:0000313" key="4">
    <source>
        <dbReference type="EMBL" id="KAF4652565.1"/>
    </source>
</evidence>
<feature type="region of interest" description="Disordered" evidence="2">
    <location>
        <begin position="28"/>
        <end position="106"/>
    </location>
</feature>
<dbReference type="InterPro" id="IPR001878">
    <property type="entry name" value="Znf_CCHC"/>
</dbReference>
<name>A0A7J6KYX5_PEROL</name>
<evidence type="ECO:0000259" key="3">
    <source>
        <dbReference type="PROSITE" id="PS50158"/>
    </source>
</evidence>
<dbReference type="PROSITE" id="PS50158">
    <property type="entry name" value="ZF_CCHC"/>
    <property type="match status" value="1"/>
</dbReference>
<feature type="domain" description="CCHC-type" evidence="3">
    <location>
        <begin position="351"/>
        <end position="367"/>
    </location>
</feature>
<keyword evidence="1" id="KW-0863">Zinc-finger</keyword>
<dbReference type="SUPFAM" id="SSF57756">
    <property type="entry name" value="Retrovirus zinc finger-like domains"/>
    <property type="match status" value="1"/>
</dbReference>
<organism evidence="4 5">
    <name type="scientific">Perkinsus olseni</name>
    <name type="common">Perkinsus atlanticus</name>
    <dbReference type="NCBI Taxonomy" id="32597"/>
    <lineage>
        <taxon>Eukaryota</taxon>
        <taxon>Sar</taxon>
        <taxon>Alveolata</taxon>
        <taxon>Perkinsozoa</taxon>
        <taxon>Perkinsea</taxon>
        <taxon>Perkinsida</taxon>
        <taxon>Perkinsidae</taxon>
        <taxon>Perkinsus</taxon>
    </lineage>
</organism>
<feature type="compositionally biased region" description="Low complexity" evidence="2">
    <location>
        <begin position="90"/>
        <end position="105"/>
    </location>
</feature>
<proteinExistence type="predicted"/>